<dbReference type="WBParaSite" id="ACRNAN_scaffold10223.g26597.t1">
    <property type="protein sequence ID" value="ACRNAN_scaffold10223.g26597.t1"/>
    <property type="gene ID" value="ACRNAN_scaffold10223.g26597"/>
</dbReference>
<accession>A0A914CFN3</accession>
<name>A0A914CFN3_9BILA</name>
<proteinExistence type="predicted"/>
<protein>
    <submittedName>
        <fullName evidence="2">Uncharacterized protein</fullName>
    </submittedName>
</protein>
<dbReference type="Proteomes" id="UP000887540">
    <property type="component" value="Unplaced"/>
</dbReference>
<organism evidence="1 2">
    <name type="scientific">Acrobeloides nanus</name>
    <dbReference type="NCBI Taxonomy" id="290746"/>
    <lineage>
        <taxon>Eukaryota</taxon>
        <taxon>Metazoa</taxon>
        <taxon>Ecdysozoa</taxon>
        <taxon>Nematoda</taxon>
        <taxon>Chromadorea</taxon>
        <taxon>Rhabditida</taxon>
        <taxon>Tylenchina</taxon>
        <taxon>Cephalobomorpha</taxon>
        <taxon>Cephaloboidea</taxon>
        <taxon>Cephalobidae</taxon>
        <taxon>Acrobeloides</taxon>
    </lineage>
</organism>
<dbReference type="AlphaFoldDB" id="A0A914CFN3"/>
<keyword evidence="1" id="KW-1185">Reference proteome</keyword>
<sequence>MIPRSWKTMIGIKSYTQNKEEINPVPTCSNNSVTQWKNRTCTFSSTDPQVCWYNQDLYAPAIFGESKSTIRNCYDYPKLYNISDSKYNSSIYFHQLDGGWDCLTMRMSLLSQDKELFQTCNCICNTNNCNQDNNFPCPKFTPTPFSVEQKHRDAIQQMNKLDIISMHLQKRAFVLANLIKS</sequence>
<evidence type="ECO:0000313" key="1">
    <source>
        <dbReference type="Proteomes" id="UP000887540"/>
    </source>
</evidence>
<reference evidence="2" key="1">
    <citation type="submission" date="2022-11" db="UniProtKB">
        <authorList>
            <consortium name="WormBaseParasite"/>
        </authorList>
    </citation>
    <scope>IDENTIFICATION</scope>
</reference>
<evidence type="ECO:0000313" key="2">
    <source>
        <dbReference type="WBParaSite" id="ACRNAN_scaffold10223.g26597.t1"/>
    </source>
</evidence>